<evidence type="ECO:0000256" key="4">
    <source>
        <dbReference type="ARBA" id="ARBA00023136"/>
    </source>
</evidence>
<evidence type="ECO:0000256" key="3">
    <source>
        <dbReference type="ARBA" id="ARBA00022989"/>
    </source>
</evidence>
<dbReference type="InterPro" id="IPR012551">
    <property type="entry name" value="DUF1707_SHOCT-like"/>
</dbReference>
<keyword evidence="3 5" id="KW-1133">Transmembrane helix</keyword>
<evidence type="ECO:0000256" key="5">
    <source>
        <dbReference type="SAM" id="Phobius"/>
    </source>
</evidence>
<evidence type="ECO:0000313" key="7">
    <source>
        <dbReference type="EMBL" id="QUC07115.1"/>
    </source>
</evidence>
<evidence type="ECO:0000313" key="8">
    <source>
        <dbReference type="Proteomes" id="UP000678513"/>
    </source>
</evidence>
<dbReference type="Pfam" id="PF08044">
    <property type="entry name" value="DUF1707"/>
    <property type="match status" value="1"/>
</dbReference>
<organism evidence="7 8">
    <name type="scientific">Arachnia rubra</name>
    <dbReference type="NCBI Taxonomy" id="1547448"/>
    <lineage>
        <taxon>Bacteria</taxon>
        <taxon>Bacillati</taxon>
        <taxon>Actinomycetota</taxon>
        <taxon>Actinomycetes</taxon>
        <taxon>Propionibacteriales</taxon>
        <taxon>Propionibacteriaceae</taxon>
        <taxon>Arachnia</taxon>
    </lineage>
</organism>
<feature type="transmembrane region" description="Helical" evidence="5">
    <location>
        <begin position="123"/>
        <end position="143"/>
    </location>
</feature>
<keyword evidence="2 5" id="KW-0812">Transmembrane</keyword>
<name>A0ABX7Y1S2_9ACTN</name>
<reference evidence="7 8" key="1">
    <citation type="submission" date="2021-03" db="EMBL/GenBank/DDBJ databases">
        <title>Human Oral Microbial Genomes.</title>
        <authorList>
            <person name="Johnston C.D."/>
            <person name="Chen T."/>
            <person name="Dewhirst F.E."/>
        </authorList>
    </citation>
    <scope>NUCLEOTIDE SEQUENCE [LARGE SCALE GENOMIC DNA]</scope>
    <source>
        <strain evidence="7 8">DSMZ 100122</strain>
    </source>
</reference>
<evidence type="ECO:0000256" key="2">
    <source>
        <dbReference type="ARBA" id="ARBA00022692"/>
    </source>
</evidence>
<sequence length="185" mass="19894">MSTQTFSESTRESAVKIVQRAYADGRINEPELEHRLSLIFEATSYPQLRLALADLPAPTPVQVPSAFRTATPTAARSSFDMASLVHFSGLVSGPIGPGVAWLATKGNPSLNRETAKALNFQLLAMAGFIASGVLGLIGLRFLIPLWLITWASLTIISTVKASRGEDWQNPLTQITGFRPVGDSKA</sequence>
<evidence type="ECO:0000259" key="6">
    <source>
        <dbReference type="Pfam" id="PF08044"/>
    </source>
</evidence>
<comment type="subcellular location">
    <subcellularLocation>
        <location evidence="1">Membrane</location>
        <topology evidence="1">Multi-pass membrane protein</topology>
    </subcellularLocation>
</comment>
<dbReference type="Pfam" id="PF09685">
    <property type="entry name" value="MamF_MmsF"/>
    <property type="match status" value="1"/>
</dbReference>
<dbReference type="InterPro" id="IPR019109">
    <property type="entry name" value="MamF_MmsF"/>
</dbReference>
<keyword evidence="4 5" id="KW-0472">Membrane</keyword>
<dbReference type="Proteomes" id="UP000678513">
    <property type="component" value="Chromosome"/>
</dbReference>
<evidence type="ECO:0000256" key="1">
    <source>
        <dbReference type="ARBA" id="ARBA00004141"/>
    </source>
</evidence>
<proteinExistence type="predicted"/>
<protein>
    <submittedName>
        <fullName evidence="7">DUF1707 and DUF4870 domain-containing protein</fullName>
    </submittedName>
</protein>
<dbReference type="EMBL" id="CP072384">
    <property type="protein sequence ID" value="QUC07115.1"/>
    <property type="molecule type" value="Genomic_DNA"/>
</dbReference>
<gene>
    <name evidence="7" type="ORF">J5A65_09130</name>
</gene>
<keyword evidence="8" id="KW-1185">Reference proteome</keyword>
<accession>A0ABX7Y1S2</accession>
<feature type="domain" description="DUF1707" evidence="6">
    <location>
        <begin position="7"/>
        <end position="56"/>
    </location>
</feature>
<dbReference type="RefSeq" id="WP_212321328.1">
    <property type="nucleotide sequence ID" value="NZ_AP024463.1"/>
</dbReference>